<evidence type="ECO:0000313" key="2">
    <source>
        <dbReference type="Proteomes" id="UP000054359"/>
    </source>
</evidence>
<proteinExistence type="predicted"/>
<protein>
    <submittedName>
        <fullName evidence="1">Uncharacterized protein</fullName>
    </submittedName>
</protein>
<accession>A0A087UDA4</accession>
<gene>
    <name evidence="1" type="ORF">X975_25347</name>
</gene>
<evidence type="ECO:0000313" key="1">
    <source>
        <dbReference type="EMBL" id="KFM75343.1"/>
    </source>
</evidence>
<organism evidence="1 2">
    <name type="scientific">Stegodyphus mimosarum</name>
    <name type="common">African social velvet spider</name>
    <dbReference type="NCBI Taxonomy" id="407821"/>
    <lineage>
        <taxon>Eukaryota</taxon>
        <taxon>Metazoa</taxon>
        <taxon>Ecdysozoa</taxon>
        <taxon>Arthropoda</taxon>
        <taxon>Chelicerata</taxon>
        <taxon>Arachnida</taxon>
        <taxon>Araneae</taxon>
        <taxon>Araneomorphae</taxon>
        <taxon>Entelegynae</taxon>
        <taxon>Eresoidea</taxon>
        <taxon>Eresidae</taxon>
        <taxon>Stegodyphus</taxon>
    </lineage>
</organism>
<keyword evidence="2" id="KW-1185">Reference proteome</keyword>
<dbReference type="AlphaFoldDB" id="A0A087UDA4"/>
<name>A0A087UDA4_STEMI</name>
<sequence length="75" mass="8407">MELGFYSDEEGLRVDHDILFSSDALVHTEVIDTTPKSDLKLAFSLDQLLPLTKKLTHVNETEETTASSPVMNEKD</sequence>
<dbReference type="Proteomes" id="UP000054359">
    <property type="component" value="Unassembled WGS sequence"/>
</dbReference>
<reference evidence="1 2" key="1">
    <citation type="submission" date="2013-11" db="EMBL/GenBank/DDBJ databases">
        <title>Genome sequencing of Stegodyphus mimosarum.</title>
        <authorList>
            <person name="Bechsgaard J."/>
        </authorList>
    </citation>
    <scope>NUCLEOTIDE SEQUENCE [LARGE SCALE GENOMIC DNA]</scope>
</reference>
<feature type="non-terminal residue" evidence="1">
    <location>
        <position position="75"/>
    </location>
</feature>
<dbReference type="EMBL" id="KK119310">
    <property type="protein sequence ID" value="KFM75343.1"/>
    <property type="molecule type" value="Genomic_DNA"/>
</dbReference>